<dbReference type="HAMAP" id="MF_00120">
    <property type="entry name" value="GatA"/>
    <property type="match status" value="1"/>
</dbReference>
<dbReference type="PANTHER" id="PTHR11895:SF151">
    <property type="entry name" value="GLUTAMYL-TRNA(GLN) AMIDOTRANSFERASE SUBUNIT A"/>
    <property type="match status" value="1"/>
</dbReference>
<evidence type="ECO:0000259" key="11">
    <source>
        <dbReference type="Pfam" id="PF01425"/>
    </source>
</evidence>
<keyword evidence="12" id="KW-0808">Transferase</keyword>
<accession>W1NCB9</accession>
<dbReference type="Proteomes" id="UP000019113">
    <property type="component" value="Unassembled WGS sequence"/>
</dbReference>
<dbReference type="PANTHER" id="PTHR11895">
    <property type="entry name" value="TRANSAMIDASE"/>
    <property type="match status" value="1"/>
</dbReference>
<feature type="active site" description="Charge relay system" evidence="10">
    <location>
        <position position="76"/>
    </location>
</feature>
<evidence type="ECO:0000256" key="3">
    <source>
        <dbReference type="ARBA" id="ARBA00012739"/>
    </source>
</evidence>
<keyword evidence="5 10" id="KW-0436">Ligase</keyword>
<comment type="subunit">
    <text evidence="2 10">Heterotrimer of A, B and C subunits.</text>
</comment>
<dbReference type="InterPro" id="IPR020556">
    <property type="entry name" value="Amidase_CS"/>
</dbReference>
<dbReference type="PATRIC" id="fig|1178482.3.peg.166"/>
<evidence type="ECO:0000256" key="5">
    <source>
        <dbReference type="ARBA" id="ARBA00022598"/>
    </source>
</evidence>
<evidence type="ECO:0000256" key="1">
    <source>
        <dbReference type="ARBA" id="ARBA00008069"/>
    </source>
</evidence>
<keyword evidence="13" id="KW-1185">Reference proteome</keyword>
<protein>
    <recommendedName>
        <fullName evidence="4 10">Glutamyl-tRNA(Gln) amidotransferase subunit A</fullName>
        <shortName evidence="10">Glu-ADT subunit A</shortName>
        <ecNumber evidence="3 10">6.3.5.7</ecNumber>
    </recommendedName>
</protein>
<dbReference type="InterPro" id="IPR023631">
    <property type="entry name" value="Amidase_dom"/>
</dbReference>
<comment type="function">
    <text evidence="10">Allows the formation of correctly charged Gln-tRNA(Gln) through the transamidation of misacylated Glu-tRNA(Gln) in organisms which lack glutaminyl-tRNA synthetase. The reaction takes place in the presence of glutamine and ATP through an activated gamma-phospho-Glu-tRNA(Gln).</text>
</comment>
<dbReference type="EC" id="6.3.5.7" evidence="3 10"/>
<feature type="active site" description="Charge relay system" evidence="10">
    <location>
        <position position="151"/>
    </location>
</feature>
<dbReference type="AlphaFoldDB" id="W1NCB9"/>
<comment type="caution">
    <text evidence="12">The sequence shown here is derived from an EMBL/GenBank/DDBJ whole genome shotgun (WGS) entry which is preliminary data.</text>
</comment>
<dbReference type="RefSeq" id="WP_021817115.1">
    <property type="nucleotide sequence ID" value="NZ_AVBC01000011.1"/>
</dbReference>
<evidence type="ECO:0000256" key="9">
    <source>
        <dbReference type="ARBA" id="ARBA00047407"/>
    </source>
</evidence>
<dbReference type="STRING" id="1178482.AR456_12095"/>
<dbReference type="Pfam" id="PF01425">
    <property type="entry name" value="Amidase"/>
    <property type="match status" value="1"/>
</dbReference>
<dbReference type="OrthoDB" id="8872210at2"/>
<dbReference type="KEGG" id="hhu:AR456_12095"/>
<dbReference type="InterPro" id="IPR004412">
    <property type="entry name" value="GatA"/>
</dbReference>
<keyword evidence="6 10" id="KW-0547">Nucleotide-binding</keyword>
<dbReference type="NCBIfam" id="TIGR00132">
    <property type="entry name" value="gatA"/>
    <property type="match status" value="1"/>
</dbReference>
<keyword evidence="8 10" id="KW-0648">Protein biosynthesis</keyword>
<evidence type="ECO:0000256" key="7">
    <source>
        <dbReference type="ARBA" id="ARBA00022840"/>
    </source>
</evidence>
<dbReference type="EMBL" id="AVBC01000011">
    <property type="protein sequence ID" value="ERL53133.1"/>
    <property type="molecule type" value="Genomic_DNA"/>
</dbReference>
<evidence type="ECO:0000313" key="12">
    <source>
        <dbReference type="EMBL" id="ERL53133.1"/>
    </source>
</evidence>
<dbReference type="GO" id="GO:0016740">
    <property type="term" value="F:transferase activity"/>
    <property type="evidence" value="ECO:0007669"/>
    <property type="project" value="UniProtKB-KW"/>
</dbReference>
<proteinExistence type="inferred from homology"/>
<comment type="similarity">
    <text evidence="1 10">Belongs to the amidase family. GatA subfamily.</text>
</comment>
<dbReference type="SUPFAM" id="SSF75304">
    <property type="entry name" value="Amidase signature (AS) enzymes"/>
    <property type="match status" value="1"/>
</dbReference>
<dbReference type="Gene3D" id="3.90.1300.10">
    <property type="entry name" value="Amidase signature (AS) domain"/>
    <property type="match status" value="1"/>
</dbReference>
<name>W1NCB9_9GAMM</name>
<gene>
    <name evidence="10" type="primary">gatA</name>
    <name evidence="12" type="ORF">BJB45_17815</name>
</gene>
<dbReference type="GO" id="GO:0050567">
    <property type="term" value="F:glutaminyl-tRNA synthase (glutamine-hydrolyzing) activity"/>
    <property type="evidence" value="ECO:0007669"/>
    <property type="project" value="UniProtKB-UniRule"/>
</dbReference>
<evidence type="ECO:0000256" key="4">
    <source>
        <dbReference type="ARBA" id="ARBA00014428"/>
    </source>
</evidence>
<dbReference type="InterPro" id="IPR000120">
    <property type="entry name" value="Amidase"/>
</dbReference>
<dbReference type="InterPro" id="IPR036928">
    <property type="entry name" value="AS_sf"/>
</dbReference>
<reference evidence="12 13" key="1">
    <citation type="submission" date="2013-08" db="EMBL/GenBank/DDBJ databases">
        <title>draft genome of Halomonas huanghegensis, strain BJGMM-B45T.</title>
        <authorList>
            <person name="Miao C."/>
            <person name="Wan Y."/>
            <person name="Jin W."/>
        </authorList>
    </citation>
    <scope>NUCLEOTIDE SEQUENCE [LARGE SCALE GENOMIC DNA]</scope>
    <source>
        <strain evidence="12 13">BJGMM-B45</strain>
    </source>
</reference>
<evidence type="ECO:0000256" key="2">
    <source>
        <dbReference type="ARBA" id="ARBA00011123"/>
    </source>
</evidence>
<evidence type="ECO:0000256" key="8">
    <source>
        <dbReference type="ARBA" id="ARBA00022917"/>
    </source>
</evidence>
<organism evidence="12 13">
    <name type="scientific">Halomonas huangheensis</name>
    <dbReference type="NCBI Taxonomy" id="1178482"/>
    <lineage>
        <taxon>Bacteria</taxon>
        <taxon>Pseudomonadati</taxon>
        <taxon>Pseudomonadota</taxon>
        <taxon>Gammaproteobacteria</taxon>
        <taxon>Oceanospirillales</taxon>
        <taxon>Halomonadaceae</taxon>
        <taxon>Halomonas</taxon>
    </lineage>
</organism>
<evidence type="ECO:0000313" key="13">
    <source>
        <dbReference type="Proteomes" id="UP000019113"/>
    </source>
</evidence>
<evidence type="ECO:0000256" key="6">
    <source>
        <dbReference type="ARBA" id="ARBA00022741"/>
    </source>
</evidence>
<keyword evidence="7 10" id="KW-0067">ATP-binding</keyword>
<feature type="active site" description="Acyl-ester intermediate" evidence="10">
    <location>
        <position position="175"/>
    </location>
</feature>
<evidence type="ECO:0000256" key="10">
    <source>
        <dbReference type="HAMAP-Rule" id="MF_00120"/>
    </source>
</evidence>
<dbReference type="eggNOG" id="COG0154">
    <property type="taxonomic scope" value="Bacteria"/>
</dbReference>
<dbReference type="PROSITE" id="PS00571">
    <property type="entry name" value="AMIDASES"/>
    <property type="match status" value="1"/>
</dbReference>
<dbReference type="GO" id="GO:0005524">
    <property type="term" value="F:ATP binding"/>
    <property type="evidence" value="ECO:0007669"/>
    <property type="project" value="UniProtKB-KW"/>
</dbReference>
<comment type="catalytic activity">
    <reaction evidence="9 10">
        <text>L-glutamyl-tRNA(Gln) + L-glutamine + ATP + H2O = L-glutaminyl-tRNA(Gln) + L-glutamate + ADP + phosphate + H(+)</text>
        <dbReference type="Rhea" id="RHEA:17521"/>
        <dbReference type="Rhea" id="RHEA-COMP:9681"/>
        <dbReference type="Rhea" id="RHEA-COMP:9684"/>
        <dbReference type="ChEBI" id="CHEBI:15377"/>
        <dbReference type="ChEBI" id="CHEBI:15378"/>
        <dbReference type="ChEBI" id="CHEBI:29985"/>
        <dbReference type="ChEBI" id="CHEBI:30616"/>
        <dbReference type="ChEBI" id="CHEBI:43474"/>
        <dbReference type="ChEBI" id="CHEBI:58359"/>
        <dbReference type="ChEBI" id="CHEBI:78520"/>
        <dbReference type="ChEBI" id="CHEBI:78521"/>
        <dbReference type="ChEBI" id="CHEBI:456216"/>
        <dbReference type="EC" id="6.3.5.7"/>
    </reaction>
</comment>
<feature type="domain" description="Amidase" evidence="11">
    <location>
        <begin position="22"/>
        <end position="462"/>
    </location>
</feature>
<sequence>MHDKTITEIVGALDAGTISSRELTQDLLGRIDRLDGQLNSFITVTAEQALSAADQADQQRANGQAGPLTGVPLAIKDIFCTQGVKTSCGSKMLDNFVAPYDATVVSKLRAAGTVSLGKTNMDEFAMGSSNENSFYGPVKNPWDLTAVPGGSSGGSAAAVAAGLVPAALGTDTGGSIRQPAAFCGITGLKPTYGRVSRYGMIAYASSLDQGGPMARSAADCALLLNTIAGHDARDSTSIARGVPDYSEELDAPLAGLKIGLPREYFGDGLDADVETAIRDAIKVFESLGASVREVSLPHTSYAIPAYYVIAPAEASSNLSRYDGVRFGHRCDNPSDLIDLYKRSRAEGFGDEVKRRILIGTHTLSEGFFDAYYKKAQQVRRLIRQDFLGAFEEVDVLMGPATPTPAFDLGATKDPVSMYLQDIYTIAINLAGIPGISVPAGFSGKRPVGLQILGTHFSEARLLNVAHQFQQATDWHLRRPEIAEENA</sequence>
<dbReference type="GO" id="GO:0030956">
    <property type="term" value="C:glutamyl-tRNA(Gln) amidotransferase complex"/>
    <property type="evidence" value="ECO:0007669"/>
    <property type="project" value="InterPro"/>
</dbReference>
<dbReference type="GO" id="GO:0006412">
    <property type="term" value="P:translation"/>
    <property type="evidence" value="ECO:0007669"/>
    <property type="project" value="UniProtKB-UniRule"/>
</dbReference>